<evidence type="ECO:0000313" key="2">
    <source>
        <dbReference type="Proteomes" id="UP000005475"/>
    </source>
</evidence>
<comment type="caution">
    <text evidence="1">The sequence shown here is derived from an EMBL/GenBank/DDBJ whole genome shotgun (WGS) entry which is preliminary data.</text>
</comment>
<reference evidence="2" key="2">
    <citation type="submission" date="2007-04" db="EMBL/GenBank/DDBJ databases">
        <title>Draft genome sequence of Bacteroides ovatus (ATCC 8483).</title>
        <authorList>
            <person name="Sudarsanam P."/>
            <person name="Ley R."/>
            <person name="Guruge J."/>
            <person name="Turnbaugh P.J."/>
            <person name="Mahowald M."/>
            <person name="Liep D."/>
            <person name="Gordon J."/>
        </authorList>
    </citation>
    <scope>NUCLEOTIDE SEQUENCE [LARGE SCALE GENOMIC DNA]</scope>
    <source>
        <strain evidence="2">ATCC 8483 / DSM 1896 / JCM 5824 / BCRC 10623 / CCUG 4943 / NCTC 11153</strain>
    </source>
</reference>
<dbReference type="AlphaFoldDB" id="A0AAN3A5F3"/>
<organism evidence="1 2">
    <name type="scientific">Bacteroides ovatus (strain ATCC 8483 / DSM 1896 / JCM 5824 / BCRC 10623 / CCUG 4943 / NCTC 11153)</name>
    <dbReference type="NCBI Taxonomy" id="411476"/>
    <lineage>
        <taxon>Bacteria</taxon>
        <taxon>Pseudomonadati</taxon>
        <taxon>Bacteroidota</taxon>
        <taxon>Bacteroidia</taxon>
        <taxon>Bacteroidales</taxon>
        <taxon>Bacteroidaceae</taxon>
        <taxon>Bacteroides</taxon>
    </lineage>
</organism>
<reference evidence="1 2" key="1">
    <citation type="submission" date="2007-03" db="EMBL/GenBank/DDBJ databases">
        <authorList>
            <person name="Fulton L."/>
            <person name="Clifton S."/>
            <person name="Fulton B."/>
            <person name="Xu J."/>
            <person name="Minx P."/>
            <person name="Pepin K.H."/>
            <person name="Johnson M."/>
            <person name="Thiruvilangam P."/>
            <person name="Bhonagiri V."/>
            <person name="Nash W.E."/>
            <person name="Mardis E.R."/>
            <person name="Wilson R.K."/>
        </authorList>
    </citation>
    <scope>NUCLEOTIDE SEQUENCE [LARGE SCALE GENOMIC DNA]</scope>
    <source>
        <strain evidence="2">ATCC 8483 / DSM 1896 / JCM 5824 / BCRC 10623 / CCUG 4943 / NCTC 11153</strain>
    </source>
</reference>
<sequence>MRSIILSVGLYFCKLSIIPIYIRDCKGTEYFAEIQSSFIGILIRRK</sequence>
<gene>
    <name evidence="1" type="ORF">BACOVA_03795</name>
</gene>
<name>A0AAN3A5F3_BACO1</name>
<dbReference type="EMBL" id="AAXF02000052">
    <property type="protein sequence ID" value="EDO10349.1"/>
    <property type="molecule type" value="Genomic_DNA"/>
</dbReference>
<proteinExistence type="predicted"/>
<dbReference type="Proteomes" id="UP000005475">
    <property type="component" value="Unassembled WGS sequence"/>
</dbReference>
<accession>A0AAN3A5F3</accession>
<evidence type="ECO:0000313" key="1">
    <source>
        <dbReference type="EMBL" id="EDO10349.1"/>
    </source>
</evidence>
<protein>
    <submittedName>
        <fullName evidence="1">Uncharacterized protein</fullName>
    </submittedName>
</protein>